<name>A0A0V1BFE8_TRISP</name>
<comment type="caution">
    <text evidence="1">The sequence shown here is derived from an EMBL/GenBank/DDBJ whole genome shotgun (WGS) entry which is preliminary data.</text>
</comment>
<dbReference type="InParanoid" id="A0A0V1BFE8"/>
<dbReference type="Proteomes" id="UP000054776">
    <property type="component" value="Unassembled WGS sequence"/>
</dbReference>
<sequence>MMVLNGTGLFFLTPATPRATPPAILFQISKIFNFLNNLPPGYAPGIASGNFKKTFASWLRLTLFFKKTFAFKLYRKLCLRQF</sequence>
<accession>A0A0V1BFE8</accession>
<dbReference type="EMBL" id="JYDH01000050">
    <property type="protein sequence ID" value="KRY35728.1"/>
    <property type="molecule type" value="Genomic_DNA"/>
</dbReference>
<evidence type="ECO:0000313" key="2">
    <source>
        <dbReference type="Proteomes" id="UP000054776"/>
    </source>
</evidence>
<protein>
    <submittedName>
        <fullName evidence="1">Uncharacterized protein</fullName>
    </submittedName>
</protein>
<reference evidence="1 2" key="1">
    <citation type="submission" date="2015-01" db="EMBL/GenBank/DDBJ databases">
        <title>Evolution of Trichinella species and genotypes.</title>
        <authorList>
            <person name="Korhonen P.K."/>
            <person name="Edoardo P."/>
            <person name="Giuseppe L.R."/>
            <person name="Gasser R.B."/>
        </authorList>
    </citation>
    <scope>NUCLEOTIDE SEQUENCE [LARGE SCALE GENOMIC DNA]</scope>
    <source>
        <strain evidence="1">ISS3</strain>
    </source>
</reference>
<proteinExistence type="predicted"/>
<evidence type="ECO:0000313" key="1">
    <source>
        <dbReference type="EMBL" id="KRY35728.1"/>
    </source>
</evidence>
<gene>
    <name evidence="1" type="ORF">T01_8865</name>
</gene>
<feature type="non-terminal residue" evidence="1">
    <location>
        <position position="82"/>
    </location>
</feature>
<keyword evidence="2" id="KW-1185">Reference proteome</keyword>
<dbReference type="AlphaFoldDB" id="A0A0V1BFE8"/>
<organism evidence="1 2">
    <name type="scientific">Trichinella spiralis</name>
    <name type="common">Trichina worm</name>
    <dbReference type="NCBI Taxonomy" id="6334"/>
    <lineage>
        <taxon>Eukaryota</taxon>
        <taxon>Metazoa</taxon>
        <taxon>Ecdysozoa</taxon>
        <taxon>Nematoda</taxon>
        <taxon>Enoplea</taxon>
        <taxon>Dorylaimia</taxon>
        <taxon>Trichinellida</taxon>
        <taxon>Trichinellidae</taxon>
        <taxon>Trichinella</taxon>
    </lineage>
</organism>